<comment type="caution">
    <text evidence="1">The sequence shown here is derived from an EMBL/GenBank/DDBJ whole genome shotgun (WGS) entry which is preliminary data.</text>
</comment>
<dbReference type="Proteomes" id="UP000018291">
    <property type="component" value="Unassembled WGS sequence"/>
</dbReference>
<reference evidence="1 2" key="1">
    <citation type="journal article" date="2013" name="ISME J.">
        <title>Metabolic model for the filamentous 'Candidatus Microthrix parvicella' based on genomic and metagenomic analyses.</title>
        <authorList>
            <person name="Jon McIlroy S."/>
            <person name="Kristiansen R."/>
            <person name="Albertsen M."/>
            <person name="Michael Karst S."/>
            <person name="Rossetti S."/>
            <person name="Lund Nielsen J."/>
            <person name="Tandoi V."/>
            <person name="James Seviour R."/>
            <person name="Nielsen P.H."/>
        </authorList>
    </citation>
    <scope>NUCLEOTIDE SEQUENCE [LARGE SCALE GENOMIC DNA]</scope>
    <source>
        <strain evidence="1 2">RN1</strain>
    </source>
</reference>
<evidence type="ECO:0000313" key="1">
    <source>
        <dbReference type="EMBL" id="CCM62428.1"/>
    </source>
</evidence>
<sequence>MMIVRDTAATARQLAEGHYFRCHWDGCAGSLGP</sequence>
<protein>
    <submittedName>
        <fullName evidence="1">Uncharacterized protein</fullName>
    </submittedName>
</protein>
<keyword evidence="2" id="KW-1185">Reference proteome</keyword>
<dbReference type="AlphaFoldDB" id="R4YWN3"/>
<dbReference type="EMBL" id="CANL01000003">
    <property type="protein sequence ID" value="CCM62428.1"/>
    <property type="molecule type" value="Genomic_DNA"/>
</dbReference>
<name>R4YWN3_9ACTN</name>
<evidence type="ECO:0000313" key="2">
    <source>
        <dbReference type="Proteomes" id="UP000018291"/>
    </source>
</evidence>
<gene>
    <name evidence="1" type="ORF">BN381_110094</name>
</gene>
<dbReference type="HOGENOM" id="CLU_3381145_0_0_11"/>
<proteinExistence type="predicted"/>
<accession>R4YWN3</accession>
<organism evidence="1 2">
    <name type="scientific">Candidatus Neomicrothrix parvicella RN1</name>
    <dbReference type="NCBI Taxonomy" id="1229780"/>
    <lineage>
        <taxon>Bacteria</taxon>
        <taxon>Bacillati</taxon>
        <taxon>Actinomycetota</taxon>
        <taxon>Acidimicrobiia</taxon>
        <taxon>Acidimicrobiales</taxon>
        <taxon>Microthrixaceae</taxon>
        <taxon>Candidatus Neomicrothrix</taxon>
    </lineage>
</organism>